<evidence type="ECO:0000256" key="1">
    <source>
        <dbReference type="SAM" id="MobiDB-lite"/>
    </source>
</evidence>
<feature type="compositionally biased region" description="Basic and acidic residues" evidence="1">
    <location>
        <begin position="490"/>
        <end position="520"/>
    </location>
</feature>
<dbReference type="Pfam" id="PF08308">
    <property type="entry name" value="PEGA"/>
    <property type="match status" value="1"/>
</dbReference>
<dbReference type="InterPro" id="IPR013229">
    <property type="entry name" value="PEGA"/>
</dbReference>
<organism evidence="4 5">
    <name type="scientific">Methanooceanicella nereidis</name>
    <dbReference type="NCBI Taxonomy" id="2052831"/>
    <lineage>
        <taxon>Archaea</taxon>
        <taxon>Methanobacteriati</taxon>
        <taxon>Methanobacteriota</taxon>
        <taxon>Stenosarchaea group</taxon>
        <taxon>Methanomicrobia</taxon>
        <taxon>Methanocellales</taxon>
        <taxon>Methanocellaceae</taxon>
        <taxon>Methanooceanicella</taxon>
    </lineage>
</organism>
<dbReference type="RefSeq" id="WP_230739836.1">
    <property type="nucleotide sequence ID" value="NZ_PGCK01000001.1"/>
</dbReference>
<feature type="region of interest" description="Disordered" evidence="1">
    <location>
        <begin position="574"/>
        <end position="606"/>
    </location>
</feature>
<keyword evidence="5" id="KW-1185">Reference proteome</keyword>
<keyword evidence="2" id="KW-0472">Membrane</keyword>
<dbReference type="SUPFAM" id="SSF49464">
    <property type="entry name" value="Carboxypeptidase regulatory domain-like"/>
    <property type="match status" value="2"/>
</dbReference>
<accession>A0AAP2RBQ6</accession>
<feature type="domain" description="PEGA" evidence="3">
    <location>
        <begin position="363"/>
        <end position="436"/>
    </location>
</feature>
<gene>
    <name evidence="4" type="ORF">CUJ83_01605</name>
</gene>
<feature type="transmembrane region" description="Helical" evidence="2">
    <location>
        <begin position="442"/>
        <end position="464"/>
    </location>
</feature>
<protein>
    <recommendedName>
        <fullName evidence="3">PEGA domain-containing protein</fullName>
    </recommendedName>
</protein>
<dbReference type="EMBL" id="PGCK01000001">
    <property type="protein sequence ID" value="MCD1293690.1"/>
    <property type="molecule type" value="Genomic_DNA"/>
</dbReference>
<sequence length="700" mass="77284">MKKILSLLLISIMLLPVLAITNATAGSNTVTVMGQVTDRHGNPVQGAVATLIDAIYLEVDQTITDQNGNFEFVNANLKTDTCKVKVSYKEGSTVYETKLSLTKWYMATSGIIQVDRADTKLELYPPPEYGYVWGFIQNENGNTIDGVVYAVSTTGEQTFYSFAQKTNGGNGQFTFYLPKGTYNLYAQHENGGVIYQSTKRVQVTVEGNLYLTDVPAPTMVTVPLTAPASSPDPASIPQTYHNKINGTVKTKDGKPYADAVISVYQQSDDMSRYIKRDIFTAKTNADGYFEIYGIDVRSDDDKEVFGRKNFMISVEYTDTNGAKANVSEYTPLYHPNVIMPWNMEQAARNVTLDIKLPFTTMGWVNINSDPPGAALYVDGQPLLDGNGKQYVTPCVAYIPAGNHEVKLAYEGYSDKAFMIEMEENKEHQSVFASLERSLVPSWTPVVVAALILIIVAGIVGYMLISKKNMFLGPLAGVANSYKNKVENNKAARDVAKAHKAEKAEQKRAEDQQKQAPKRESPPATSIPPKLGEKKILPDVKGIGNIANNLPRLGGKIQESEPAEKPSVAYASDVYKSPSSYSNAERVPYTPKSSSVPPQQPEKDGRIKVPKTTVQGKDPVSTIKDKERILKYIKEHPDGVSFIQMSNDLDIQPNNLTIMMKELVISDDVEKVKGLYYYKSHDMSPLDNTSSVVVWRLDGDK</sequence>
<keyword evidence="2" id="KW-1133">Transmembrane helix</keyword>
<evidence type="ECO:0000313" key="5">
    <source>
        <dbReference type="Proteomes" id="UP001320159"/>
    </source>
</evidence>
<keyword evidence="2" id="KW-0812">Transmembrane</keyword>
<proteinExistence type="predicted"/>
<feature type="region of interest" description="Disordered" evidence="1">
    <location>
        <begin position="490"/>
        <end position="532"/>
    </location>
</feature>
<evidence type="ECO:0000256" key="2">
    <source>
        <dbReference type="SAM" id="Phobius"/>
    </source>
</evidence>
<dbReference type="AlphaFoldDB" id="A0AAP2RBQ6"/>
<name>A0AAP2RBQ6_9EURY</name>
<comment type="caution">
    <text evidence="4">The sequence shown here is derived from an EMBL/GenBank/DDBJ whole genome shotgun (WGS) entry which is preliminary data.</text>
</comment>
<evidence type="ECO:0000313" key="4">
    <source>
        <dbReference type="EMBL" id="MCD1293690.1"/>
    </source>
</evidence>
<dbReference type="InterPro" id="IPR008969">
    <property type="entry name" value="CarboxyPept-like_regulatory"/>
</dbReference>
<evidence type="ECO:0000259" key="3">
    <source>
        <dbReference type="Pfam" id="PF08308"/>
    </source>
</evidence>
<dbReference type="Proteomes" id="UP001320159">
    <property type="component" value="Unassembled WGS sequence"/>
</dbReference>
<reference evidence="4 5" key="1">
    <citation type="submission" date="2017-11" db="EMBL/GenBank/DDBJ databases">
        <title>Isolation and Characterization of Family Methanocellaceae Species from Potential Methane Hydrate Area Offshore Southwestern Taiwan.</title>
        <authorList>
            <person name="Zhang W.-L."/>
            <person name="Chen W.-C."/>
            <person name="Lai M.-C."/>
            <person name="Chen S.-C."/>
        </authorList>
    </citation>
    <scope>NUCLEOTIDE SEQUENCE [LARGE SCALE GENOMIC DNA]</scope>
    <source>
        <strain evidence="4 5">CWC-04</strain>
    </source>
</reference>